<keyword evidence="1" id="KW-1133">Transmembrane helix</keyword>
<evidence type="ECO:0000256" key="1">
    <source>
        <dbReference type="SAM" id="Phobius"/>
    </source>
</evidence>
<keyword evidence="1" id="KW-0472">Membrane</keyword>
<gene>
    <name evidence="2" type="ORF">E0W69_015365</name>
</gene>
<feature type="transmembrane region" description="Helical" evidence="1">
    <location>
        <begin position="112"/>
        <end position="134"/>
    </location>
</feature>
<evidence type="ECO:0000313" key="2">
    <source>
        <dbReference type="EMBL" id="QES89979.1"/>
    </source>
</evidence>
<accession>A0A5P2G6T8</accession>
<sequence length="145" mass="17162">MNIVKHLWTFLDYNYYRVARFYFRREGTNAATALVHVSLIVSTTFAPIIIFSLIIFFAKFSIPWGTGKGFIKIFAIIYNLLIYFIISRHYRERGIYLILRDRWYSESKRKRVLKGFGVILSILVPLLICIIILVNRDNIAAWFEN</sequence>
<name>A0A5P2G6T8_9BACT</name>
<evidence type="ECO:0000313" key="3">
    <source>
        <dbReference type="Proteomes" id="UP000292424"/>
    </source>
</evidence>
<dbReference type="Proteomes" id="UP000292424">
    <property type="component" value="Chromosome"/>
</dbReference>
<feature type="transmembrane region" description="Helical" evidence="1">
    <location>
        <begin position="70"/>
        <end position="91"/>
    </location>
</feature>
<organism evidence="2 3">
    <name type="scientific">Rhizosphaericola mali</name>
    <dbReference type="NCBI Taxonomy" id="2545455"/>
    <lineage>
        <taxon>Bacteria</taxon>
        <taxon>Pseudomonadati</taxon>
        <taxon>Bacteroidota</taxon>
        <taxon>Chitinophagia</taxon>
        <taxon>Chitinophagales</taxon>
        <taxon>Chitinophagaceae</taxon>
        <taxon>Rhizosphaericola</taxon>
    </lineage>
</organism>
<feature type="transmembrane region" description="Helical" evidence="1">
    <location>
        <begin position="33"/>
        <end position="58"/>
    </location>
</feature>
<dbReference type="RefSeq" id="WP_131330935.1">
    <property type="nucleotide sequence ID" value="NZ_CP044016.1"/>
</dbReference>
<protein>
    <submittedName>
        <fullName evidence="2">Uncharacterized protein</fullName>
    </submittedName>
</protein>
<reference evidence="2 3" key="1">
    <citation type="submission" date="2019-09" db="EMBL/GenBank/DDBJ databases">
        <title>Complete genome sequence of Arachidicoccus sp. B3-10 isolated from apple orchard soil.</title>
        <authorList>
            <person name="Kim H.S."/>
            <person name="Han K.-I."/>
            <person name="Suh M.K."/>
            <person name="Lee K.C."/>
            <person name="Eom M.K."/>
            <person name="Kim J.-S."/>
            <person name="Kang S.W."/>
            <person name="Sin Y."/>
            <person name="Lee J.-S."/>
        </authorList>
    </citation>
    <scope>NUCLEOTIDE SEQUENCE [LARGE SCALE GENOMIC DNA]</scope>
    <source>
        <strain evidence="2 3">B3-10</strain>
    </source>
</reference>
<keyword evidence="1" id="KW-0812">Transmembrane</keyword>
<dbReference type="OrthoDB" id="776025at2"/>
<dbReference type="KEGG" id="arac:E0W69_015365"/>
<keyword evidence="3" id="KW-1185">Reference proteome</keyword>
<dbReference type="AlphaFoldDB" id="A0A5P2G6T8"/>
<proteinExistence type="predicted"/>
<dbReference type="EMBL" id="CP044016">
    <property type="protein sequence ID" value="QES89979.1"/>
    <property type="molecule type" value="Genomic_DNA"/>
</dbReference>